<dbReference type="InterPro" id="IPR051205">
    <property type="entry name" value="UbiH/COQ6_monooxygenase"/>
</dbReference>
<evidence type="ECO:0000256" key="8">
    <source>
        <dbReference type="SAM" id="Phobius"/>
    </source>
</evidence>
<evidence type="ECO:0000259" key="9">
    <source>
        <dbReference type="Pfam" id="PF01494"/>
    </source>
</evidence>
<dbReference type="Pfam" id="PF01494">
    <property type="entry name" value="FAD_binding_3"/>
    <property type="match status" value="1"/>
</dbReference>
<dbReference type="PANTHER" id="PTHR43876">
    <property type="entry name" value="UBIQUINONE BIOSYNTHESIS MONOOXYGENASE COQ6, MITOCHONDRIAL"/>
    <property type="match status" value="1"/>
</dbReference>
<keyword evidence="4" id="KW-0285">Flavoprotein</keyword>
<dbReference type="EMBL" id="JBHRYB010000025">
    <property type="protein sequence ID" value="MFC3681874.1"/>
    <property type="molecule type" value="Genomic_DNA"/>
</dbReference>
<accession>A0ABV7VXB7</accession>
<keyword evidence="10" id="KW-0830">Ubiquinone</keyword>
<evidence type="ECO:0000313" key="10">
    <source>
        <dbReference type="EMBL" id="MFC3681874.1"/>
    </source>
</evidence>
<dbReference type="InterPro" id="IPR018168">
    <property type="entry name" value="Ubi_Hdrlase_CS"/>
</dbReference>
<evidence type="ECO:0000313" key="11">
    <source>
        <dbReference type="Proteomes" id="UP001595722"/>
    </source>
</evidence>
<evidence type="ECO:0000256" key="2">
    <source>
        <dbReference type="ARBA" id="ARBA00004749"/>
    </source>
</evidence>
<keyword evidence="5" id="KW-0274">FAD</keyword>
<evidence type="ECO:0000256" key="1">
    <source>
        <dbReference type="ARBA" id="ARBA00001974"/>
    </source>
</evidence>
<comment type="pathway">
    <text evidence="2">Cofactor biosynthesis; ubiquinone biosynthesis.</text>
</comment>
<keyword evidence="11" id="KW-1185">Reference proteome</keyword>
<dbReference type="PANTHER" id="PTHR43876:SF7">
    <property type="entry name" value="UBIQUINONE BIOSYNTHESIS MONOOXYGENASE COQ6, MITOCHONDRIAL"/>
    <property type="match status" value="1"/>
</dbReference>
<keyword evidence="7" id="KW-0503">Monooxygenase</keyword>
<comment type="similarity">
    <text evidence="3">Belongs to the UbiH/COQ6 family.</text>
</comment>
<dbReference type="PRINTS" id="PR00420">
    <property type="entry name" value="RNGMNOXGNASE"/>
</dbReference>
<dbReference type="NCBIfam" id="TIGR01988">
    <property type="entry name" value="Ubi-OHases"/>
    <property type="match status" value="1"/>
</dbReference>
<dbReference type="InterPro" id="IPR036188">
    <property type="entry name" value="FAD/NAD-bd_sf"/>
</dbReference>
<keyword evidence="6" id="KW-0560">Oxidoreductase</keyword>
<sequence>MLETSNVSEKKYDVVIVGAGLVGQAIAAALLLQQQQQNSRRPLSIALVDPARISQPVPAQSLTDYDLRVSALTAQTQQLLQDVGAWQHIPPQALSPYTEMKVWDGEGTGAVHFSAADLHVDNLGHIVENRQTLAALQQVLDDSAVSFIHQPVRYLDNRDSAGNTPLVLENGETLLARLVVGADGALSRVRQWAGLATREWDYHHHAIVASVECEQPLQATAWQRFRQQGPLAFLPLAGNEHFASIVWSTTPEEAEQLLALDDGAFSQALTEAFEGRLGQILSCSQRVAFPLRQRHAKEYWCDGVVLAGDAAHTIHPLAGQGVNLGFKDAAVLAEELVRGFNKGLDIGSAAVLARYQRRRQADNLATMAAMQGFKELFAAEAPLLRLLRNEGLRWFDKLLPVKQHVMQQAMGLK</sequence>
<evidence type="ECO:0000256" key="3">
    <source>
        <dbReference type="ARBA" id="ARBA00005349"/>
    </source>
</evidence>
<name>A0ABV7VXB7_9GAMM</name>
<reference evidence="11" key="1">
    <citation type="journal article" date="2019" name="Int. J. Syst. Evol. Microbiol.">
        <title>The Global Catalogue of Microorganisms (GCM) 10K type strain sequencing project: providing services to taxonomists for standard genome sequencing and annotation.</title>
        <authorList>
            <consortium name="The Broad Institute Genomics Platform"/>
            <consortium name="The Broad Institute Genome Sequencing Center for Infectious Disease"/>
            <person name="Wu L."/>
            <person name="Ma J."/>
        </authorList>
    </citation>
    <scope>NUCLEOTIDE SEQUENCE [LARGE SCALE GENOMIC DNA]</scope>
    <source>
        <strain evidence="11">KCTC 42424</strain>
    </source>
</reference>
<organism evidence="10 11">
    <name type="scientific">Bacterioplanoides pacificum</name>
    <dbReference type="NCBI Taxonomy" id="1171596"/>
    <lineage>
        <taxon>Bacteria</taxon>
        <taxon>Pseudomonadati</taxon>
        <taxon>Pseudomonadota</taxon>
        <taxon>Gammaproteobacteria</taxon>
        <taxon>Oceanospirillales</taxon>
        <taxon>Oceanospirillaceae</taxon>
        <taxon>Bacterioplanoides</taxon>
    </lineage>
</organism>
<feature type="domain" description="FAD-binding" evidence="9">
    <location>
        <begin position="11"/>
        <end position="361"/>
    </location>
</feature>
<dbReference type="Proteomes" id="UP001595722">
    <property type="component" value="Unassembled WGS sequence"/>
</dbReference>
<evidence type="ECO:0000256" key="4">
    <source>
        <dbReference type="ARBA" id="ARBA00022630"/>
    </source>
</evidence>
<evidence type="ECO:0000256" key="7">
    <source>
        <dbReference type="ARBA" id="ARBA00023033"/>
    </source>
</evidence>
<dbReference type="InterPro" id="IPR010971">
    <property type="entry name" value="UbiH/COQ6"/>
</dbReference>
<keyword evidence="8" id="KW-0812">Transmembrane</keyword>
<dbReference type="SUPFAM" id="SSF51905">
    <property type="entry name" value="FAD/NAD(P)-binding domain"/>
    <property type="match status" value="1"/>
</dbReference>
<keyword evidence="8" id="KW-1133">Transmembrane helix</keyword>
<protein>
    <submittedName>
        <fullName evidence="10">UbiH/UbiF/VisC/COQ6 family ubiquinone biosynthesis hydroxylase</fullName>
    </submittedName>
</protein>
<comment type="cofactor">
    <cofactor evidence="1">
        <name>FAD</name>
        <dbReference type="ChEBI" id="CHEBI:57692"/>
    </cofactor>
</comment>
<keyword evidence="8" id="KW-0472">Membrane</keyword>
<dbReference type="PROSITE" id="PS01304">
    <property type="entry name" value="UBIH"/>
    <property type="match status" value="1"/>
</dbReference>
<proteinExistence type="inferred from homology"/>
<feature type="transmembrane region" description="Helical" evidence="8">
    <location>
        <begin position="12"/>
        <end position="32"/>
    </location>
</feature>
<dbReference type="RefSeq" id="WP_376868534.1">
    <property type="nucleotide sequence ID" value="NZ_JBHRYB010000025.1"/>
</dbReference>
<dbReference type="Gene3D" id="3.50.50.60">
    <property type="entry name" value="FAD/NAD(P)-binding domain"/>
    <property type="match status" value="2"/>
</dbReference>
<comment type="caution">
    <text evidence="10">The sequence shown here is derived from an EMBL/GenBank/DDBJ whole genome shotgun (WGS) entry which is preliminary data.</text>
</comment>
<evidence type="ECO:0000256" key="5">
    <source>
        <dbReference type="ARBA" id="ARBA00022827"/>
    </source>
</evidence>
<gene>
    <name evidence="10" type="ORF">ACFOMG_17360</name>
</gene>
<evidence type="ECO:0000256" key="6">
    <source>
        <dbReference type="ARBA" id="ARBA00023002"/>
    </source>
</evidence>
<dbReference type="InterPro" id="IPR002938">
    <property type="entry name" value="FAD-bd"/>
</dbReference>